<dbReference type="STRING" id="1912961.BU204_10940"/>
<feature type="domain" description="DUF4180" evidence="1">
    <location>
        <begin position="12"/>
        <end position="117"/>
    </location>
</feature>
<dbReference type="InterPro" id="IPR025438">
    <property type="entry name" value="DUF4180"/>
</dbReference>
<dbReference type="EMBL" id="MSIE01000016">
    <property type="protein sequence ID" value="OLF17456.1"/>
    <property type="molecule type" value="Genomic_DNA"/>
</dbReference>
<evidence type="ECO:0000313" key="3">
    <source>
        <dbReference type="Proteomes" id="UP000185596"/>
    </source>
</evidence>
<dbReference type="AlphaFoldDB" id="A0A1Q8CSY4"/>
<evidence type="ECO:0000313" key="2">
    <source>
        <dbReference type="EMBL" id="OLF17456.1"/>
    </source>
</evidence>
<sequence length="128" mass="14271">MHTITESHGHRVLTVADDVALGGEDEAVDLIGLAFGEQADVVAVPAELVDERFYELRTRVAGDVVRKFAAYQIRLVVLGDLTGRLAASDSLRAFVYEANRGRDIWFLADRTELDERLRTARETLGRSR</sequence>
<comment type="caution">
    <text evidence="2">The sequence shown here is derived from an EMBL/GenBank/DDBJ whole genome shotgun (WGS) entry which is preliminary data.</text>
</comment>
<evidence type="ECO:0000259" key="1">
    <source>
        <dbReference type="Pfam" id="PF13788"/>
    </source>
</evidence>
<keyword evidence="3" id="KW-1185">Reference proteome</keyword>
<accession>A0A1Q8CSY4</accession>
<organism evidence="2 3">
    <name type="scientific">Actinophytocola xanthii</name>
    <dbReference type="NCBI Taxonomy" id="1912961"/>
    <lineage>
        <taxon>Bacteria</taxon>
        <taxon>Bacillati</taxon>
        <taxon>Actinomycetota</taxon>
        <taxon>Actinomycetes</taxon>
        <taxon>Pseudonocardiales</taxon>
        <taxon>Pseudonocardiaceae</taxon>
    </lineage>
</organism>
<dbReference type="RefSeq" id="WP_075125507.1">
    <property type="nucleotide sequence ID" value="NZ_MSIE01000016.1"/>
</dbReference>
<reference evidence="2 3" key="1">
    <citation type="submission" date="2016-12" db="EMBL/GenBank/DDBJ databases">
        <title>The draft genome sequence of Actinophytocola sp. 11-183.</title>
        <authorList>
            <person name="Wang W."/>
            <person name="Yuan L."/>
        </authorList>
    </citation>
    <scope>NUCLEOTIDE SEQUENCE [LARGE SCALE GENOMIC DNA]</scope>
    <source>
        <strain evidence="2 3">11-183</strain>
    </source>
</reference>
<proteinExistence type="predicted"/>
<protein>
    <recommendedName>
        <fullName evidence="1">DUF4180 domain-containing protein</fullName>
    </recommendedName>
</protein>
<gene>
    <name evidence="2" type="ORF">BU204_10940</name>
</gene>
<dbReference type="Proteomes" id="UP000185596">
    <property type="component" value="Unassembled WGS sequence"/>
</dbReference>
<name>A0A1Q8CSY4_9PSEU</name>
<dbReference type="Pfam" id="PF13788">
    <property type="entry name" value="DUF4180"/>
    <property type="match status" value="1"/>
</dbReference>
<dbReference type="OrthoDB" id="8595425at2"/>